<dbReference type="AlphaFoldDB" id="A0A919JRX2"/>
<reference evidence="3" key="1">
    <citation type="submission" date="2021-01" db="EMBL/GenBank/DDBJ databases">
        <title>Whole genome shotgun sequence of Actinoplanes rishiriensis NBRC 108556.</title>
        <authorList>
            <person name="Komaki H."/>
            <person name="Tamura T."/>
        </authorList>
    </citation>
    <scope>NUCLEOTIDE SEQUENCE</scope>
    <source>
        <strain evidence="3">NBRC 108556</strain>
    </source>
</reference>
<comment type="caution">
    <text evidence="3">The sequence shown here is derived from an EMBL/GenBank/DDBJ whole genome shotgun (WGS) entry which is preliminary data.</text>
</comment>
<evidence type="ECO:0000313" key="4">
    <source>
        <dbReference type="Proteomes" id="UP000636960"/>
    </source>
</evidence>
<dbReference type="InterPro" id="IPR036890">
    <property type="entry name" value="HATPase_C_sf"/>
</dbReference>
<dbReference type="PANTHER" id="PTHR35526">
    <property type="entry name" value="ANTI-SIGMA-F FACTOR RSBW-RELATED"/>
    <property type="match status" value="1"/>
</dbReference>
<dbReference type="InterPro" id="IPR050267">
    <property type="entry name" value="Anti-sigma-factor_SerPK"/>
</dbReference>
<dbReference type="EMBL" id="BOMV01000008">
    <property type="protein sequence ID" value="GIE94036.1"/>
    <property type="molecule type" value="Genomic_DNA"/>
</dbReference>
<dbReference type="CDD" id="cd16936">
    <property type="entry name" value="HATPase_RsbW-like"/>
    <property type="match status" value="1"/>
</dbReference>
<dbReference type="Pfam" id="PF13581">
    <property type="entry name" value="HATPase_c_2"/>
    <property type="match status" value="1"/>
</dbReference>
<feature type="domain" description="Histidine kinase/HSP90-like ATPase" evidence="2">
    <location>
        <begin position="40"/>
        <end position="150"/>
    </location>
</feature>
<protein>
    <recommendedName>
        <fullName evidence="2">Histidine kinase/HSP90-like ATPase domain-containing protein</fullName>
    </recommendedName>
</protein>
<dbReference type="InterPro" id="IPR003594">
    <property type="entry name" value="HATPase_dom"/>
</dbReference>
<dbReference type="Proteomes" id="UP000636960">
    <property type="component" value="Unassembled WGS sequence"/>
</dbReference>
<keyword evidence="1" id="KW-0808">Transferase</keyword>
<evidence type="ECO:0000313" key="3">
    <source>
        <dbReference type="EMBL" id="GIE94036.1"/>
    </source>
</evidence>
<evidence type="ECO:0000256" key="1">
    <source>
        <dbReference type="ARBA" id="ARBA00022527"/>
    </source>
</evidence>
<dbReference type="Gene3D" id="3.30.565.10">
    <property type="entry name" value="Histidine kinase-like ATPase, C-terminal domain"/>
    <property type="match status" value="1"/>
</dbReference>
<dbReference type="GO" id="GO:0004674">
    <property type="term" value="F:protein serine/threonine kinase activity"/>
    <property type="evidence" value="ECO:0007669"/>
    <property type="project" value="UniProtKB-KW"/>
</dbReference>
<accession>A0A919JRX2</accession>
<dbReference type="PANTHER" id="PTHR35526:SF3">
    <property type="entry name" value="ANTI-SIGMA-F FACTOR RSBW"/>
    <property type="match status" value="1"/>
</dbReference>
<gene>
    <name evidence="3" type="ORF">Ari01nite_15010</name>
</gene>
<proteinExistence type="predicted"/>
<evidence type="ECO:0000259" key="2">
    <source>
        <dbReference type="Pfam" id="PF13581"/>
    </source>
</evidence>
<organism evidence="3 4">
    <name type="scientific">Paractinoplanes rishiriensis</name>
    <dbReference type="NCBI Taxonomy" id="1050105"/>
    <lineage>
        <taxon>Bacteria</taxon>
        <taxon>Bacillati</taxon>
        <taxon>Actinomycetota</taxon>
        <taxon>Actinomycetes</taxon>
        <taxon>Micromonosporales</taxon>
        <taxon>Micromonosporaceae</taxon>
        <taxon>Paractinoplanes</taxon>
    </lineage>
</organism>
<keyword evidence="4" id="KW-1185">Reference proteome</keyword>
<dbReference type="SUPFAM" id="SSF55874">
    <property type="entry name" value="ATPase domain of HSP90 chaperone/DNA topoisomerase II/histidine kinase"/>
    <property type="match status" value="1"/>
</dbReference>
<name>A0A919JRX2_9ACTN</name>
<keyword evidence="1" id="KW-0418">Kinase</keyword>
<keyword evidence="1" id="KW-0723">Serine/threonine-protein kinase</keyword>
<sequence>MTFPHLVDGGRPALREDQTSPTVEAIGTEVLLTETFDRNSITVLRHAVASRAAGAGLAGDRLDDFVVAVNELLTNAVRHGGGLGRVALWRADGSVVCEVSDSGHGLPGPVPIRPAKPPSDQPGGWGLWLAEELTDSFQMSTGMGGTTVRVASRIFLREP</sequence>